<evidence type="ECO:0000256" key="1">
    <source>
        <dbReference type="ARBA" id="ARBA00023125"/>
    </source>
</evidence>
<dbReference type="SUPFAM" id="SSF47413">
    <property type="entry name" value="lambda repressor-like DNA-binding domains"/>
    <property type="match status" value="1"/>
</dbReference>
<dbReference type="InterPro" id="IPR050807">
    <property type="entry name" value="TransReg_Diox_bact_type"/>
</dbReference>
<evidence type="ECO:0000313" key="4">
    <source>
        <dbReference type="Proteomes" id="UP001156702"/>
    </source>
</evidence>
<dbReference type="InterPro" id="IPR001387">
    <property type="entry name" value="Cro/C1-type_HTH"/>
</dbReference>
<keyword evidence="4" id="KW-1185">Reference proteome</keyword>
<dbReference type="RefSeq" id="WP_425314257.1">
    <property type="nucleotide sequence ID" value="NZ_BSOP01000071.1"/>
</dbReference>
<evidence type="ECO:0000259" key="2">
    <source>
        <dbReference type="PROSITE" id="PS50943"/>
    </source>
</evidence>
<sequence>MYEETQRYHRMLFGRNLRQARKRGRIPQRELAELAGVSQSFISHAENGRASVSITKMALLSRALGVPLHELLKP</sequence>
<organism evidence="3 4">
    <name type="scientific">Shinella yambaruensis</name>
    <dbReference type="NCBI Taxonomy" id="415996"/>
    <lineage>
        <taxon>Bacteria</taxon>
        <taxon>Pseudomonadati</taxon>
        <taxon>Pseudomonadota</taxon>
        <taxon>Alphaproteobacteria</taxon>
        <taxon>Hyphomicrobiales</taxon>
        <taxon>Rhizobiaceae</taxon>
        <taxon>Shinella</taxon>
    </lineage>
</organism>
<dbReference type="InterPro" id="IPR010982">
    <property type="entry name" value="Lambda_DNA-bd_dom_sf"/>
</dbReference>
<dbReference type="CDD" id="cd00093">
    <property type="entry name" value="HTH_XRE"/>
    <property type="match status" value="1"/>
</dbReference>
<dbReference type="PANTHER" id="PTHR46797:SF1">
    <property type="entry name" value="METHYLPHOSPHONATE SYNTHASE"/>
    <property type="match status" value="1"/>
</dbReference>
<dbReference type="Proteomes" id="UP001156702">
    <property type="component" value="Unassembled WGS sequence"/>
</dbReference>
<dbReference type="SMART" id="SM00530">
    <property type="entry name" value="HTH_XRE"/>
    <property type="match status" value="1"/>
</dbReference>
<feature type="domain" description="HTH cro/C1-type" evidence="2">
    <location>
        <begin position="17"/>
        <end position="71"/>
    </location>
</feature>
<protein>
    <recommendedName>
        <fullName evidence="2">HTH cro/C1-type domain-containing protein</fullName>
    </recommendedName>
</protein>
<comment type="caution">
    <text evidence="3">The sequence shown here is derived from an EMBL/GenBank/DDBJ whole genome shotgun (WGS) entry which is preliminary data.</text>
</comment>
<dbReference type="PROSITE" id="PS50943">
    <property type="entry name" value="HTH_CROC1"/>
    <property type="match status" value="1"/>
</dbReference>
<proteinExistence type="predicted"/>
<dbReference type="EMBL" id="BSOP01000071">
    <property type="protein sequence ID" value="GLR55177.1"/>
    <property type="molecule type" value="Genomic_DNA"/>
</dbReference>
<evidence type="ECO:0000313" key="3">
    <source>
        <dbReference type="EMBL" id="GLR55177.1"/>
    </source>
</evidence>
<name>A0ABQ5ZWV1_9HYPH</name>
<reference evidence="4" key="1">
    <citation type="journal article" date="2019" name="Int. J. Syst. Evol. Microbiol.">
        <title>The Global Catalogue of Microorganisms (GCM) 10K type strain sequencing project: providing services to taxonomists for standard genome sequencing and annotation.</title>
        <authorList>
            <consortium name="The Broad Institute Genomics Platform"/>
            <consortium name="The Broad Institute Genome Sequencing Center for Infectious Disease"/>
            <person name="Wu L."/>
            <person name="Ma J."/>
        </authorList>
    </citation>
    <scope>NUCLEOTIDE SEQUENCE [LARGE SCALE GENOMIC DNA]</scope>
    <source>
        <strain evidence="4">NBRC 102122</strain>
    </source>
</reference>
<dbReference type="Pfam" id="PF01381">
    <property type="entry name" value="HTH_3"/>
    <property type="match status" value="1"/>
</dbReference>
<dbReference type="PANTHER" id="PTHR46797">
    <property type="entry name" value="HTH-TYPE TRANSCRIPTIONAL REGULATOR"/>
    <property type="match status" value="1"/>
</dbReference>
<dbReference type="Gene3D" id="1.10.260.40">
    <property type="entry name" value="lambda repressor-like DNA-binding domains"/>
    <property type="match status" value="1"/>
</dbReference>
<gene>
    <name evidence="3" type="ORF">GCM10007923_63990</name>
</gene>
<keyword evidence="1" id="KW-0238">DNA-binding</keyword>
<accession>A0ABQ5ZWV1</accession>